<proteinExistence type="predicted"/>
<sequence>MRNTTKLKAILKQYHIDLSMKEDDIIVFNIIHRETAAITSFEDASYSKLIAKAYSFMQKQIKLHRSC</sequence>
<reference evidence="1" key="1">
    <citation type="submission" date="2024-02" db="EMBL/GenBank/DDBJ databases">
        <title>Sediminibacterium planktonica sp. nov. and Sediminibacterium longus sp. nov., isolated from surface lake and river water.</title>
        <authorList>
            <person name="Watanabe K."/>
            <person name="Takemine S."/>
            <person name="Ishii Y."/>
            <person name="Ogata Y."/>
            <person name="Shindo C."/>
            <person name="Suda W."/>
        </authorList>
    </citation>
    <scope>NUCLEOTIDE SEQUENCE</scope>
    <source>
        <strain evidence="1">KACHI17</strain>
    </source>
</reference>
<accession>A0AAT9GHU2</accession>
<protein>
    <submittedName>
        <fullName evidence="1">Uncharacterized protein</fullName>
    </submittedName>
</protein>
<name>A0AAT9GHU2_9BACT</name>
<dbReference type="EMBL" id="AP029612">
    <property type="protein sequence ID" value="BFG70157.1"/>
    <property type="molecule type" value="Genomic_DNA"/>
</dbReference>
<dbReference type="AlphaFoldDB" id="A0AAT9GHU2"/>
<dbReference type="RefSeq" id="WP_353550444.1">
    <property type="nucleotide sequence ID" value="NZ_AP029612.1"/>
</dbReference>
<organism evidence="1">
    <name type="scientific">Sediminibacterium sp. KACHI17</name>
    <dbReference type="NCBI Taxonomy" id="1751071"/>
    <lineage>
        <taxon>Bacteria</taxon>
        <taxon>Pseudomonadati</taxon>
        <taxon>Bacteroidota</taxon>
        <taxon>Chitinophagia</taxon>
        <taxon>Chitinophagales</taxon>
        <taxon>Chitinophagaceae</taxon>
        <taxon>Sediminibacterium</taxon>
    </lineage>
</organism>
<gene>
    <name evidence="1" type="ORF">KACHI17_10380</name>
</gene>
<evidence type="ECO:0000313" key="1">
    <source>
        <dbReference type="EMBL" id="BFG70157.1"/>
    </source>
</evidence>